<dbReference type="Gene3D" id="1.10.155.10">
    <property type="entry name" value="Chemotaxis receptor methyltransferase CheR, N-terminal domain"/>
    <property type="match status" value="1"/>
</dbReference>
<evidence type="ECO:0000256" key="5">
    <source>
        <dbReference type="PIRNR" id="PIRNR000410"/>
    </source>
</evidence>
<dbReference type="Pfam" id="PF03705">
    <property type="entry name" value="CheR_N"/>
    <property type="match status" value="1"/>
</dbReference>
<feature type="binding site" evidence="6">
    <location>
        <position position="92"/>
    </location>
    <ligand>
        <name>S-adenosyl-L-methionine</name>
        <dbReference type="ChEBI" id="CHEBI:59789"/>
    </ligand>
</feature>
<organism evidence="8 9">
    <name type="scientific">Sphingomonas suaedae</name>
    <dbReference type="NCBI Taxonomy" id="2599297"/>
    <lineage>
        <taxon>Bacteria</taxon>
        <taxon>Pseudomonadati</taxon>
        <taxon>Pseudomonadota</taxon>
        <taxon>Alphaproteobacteria</taxon>
        <taxon>Sphingomonadales</taxon>
        <taxon>Sphingomonadaceae</taxon>
        <taxon>Sphingomonas</taxon>
    </lineage>
</organism>
<dbReference type="RefSeq" id="WP_145845986.1">
    <property type="nucleotide sequence ID" value="NZ_CP042239.1"/>
</dbReference>
<keyword evidence="3 5" id="KW-0808">Transferase</keyword>
<dbReference type="EMBL" id="CP042239">
    <property type="protein sequence ID" value="QDX25779.1"/>
    <property type="molecule type" value="Genomic_DNA"/>
</dbReference>
<feature type="binding site" evidence="6">
    <location>
        <position position="163"/>
    </location>
    <ligand>
        <name>S-adenosyl-L-methionine</name>
        <dbReference type="ChEBI" id="CHEBI:59789"/>
    </ligand>
</feature>
<comment type="function">
    <text evidence="5">Methylation of the membrane-bound methyl-accepting chemotaxis proteins (MCP) to form gamma-glutamyl methyl ester residues in MCP.</text>
</comment>
<feature type="binding site" evidence="6">
    <location>
        <position position="90"/>
    </location>
    <ligand>
        <name>S-adenosyl-L-methionine</name>
        <dbReference type="ChEBI" id="CHEBI:59789"/>
    </ligand>
</feature>
<dbReference type="PIRSF" id="PIRSF000410">
    <property type="entry name" value="CheR"/>
    <property type="match status" value="1"/>
</dbReference>
<evidence type="ECO:0000256" key="6">
    <source>
        <dbReference type="PIRSR" id="PIRSR000410-1"/>
    </source>
</evidence>
<comment type="catalytic activity">
    <reaction evidence="1 5">
        <text>L-glutamyl-[protein] + S-adenosyl-L-methionine = [protein]-L-glutamate 5-O-methyl ester + S-adenosyl-L-homocysteine</text>
        <dbReference type="Rhea" id="RHEA:24452"/>
        <dbReference type="Rhea" id="RHEA-COMP:10208"/>
        <dbReference type="Rhea" id="RHEA-COMP:10311"/>
        <dbReference type="ChEBI" id="CHEBI:29973"/>
        <dbReference type="ChEBI" id="CHEBI:57856"/>
        <dbReference type="ChEBI" id="CHEBI:59789"/>
        <dbReference type="ChEBI" id="CHEBI:82795"/>
        <dbReference type="EC" id="2.1.1.80"/>
    </reaction>
</comment>
<dbReference type="SUPFAM" id="SSF47757">
    <property type="entry name" value="Chemotaxis receptor methyltransferase CheR, N-terminal domain"/>
    <property type="match status" value="1"/>
</dbReference>
<protein>
    <recommendedName>
        <fullName evidence="5">Chemotaxis protein methyltransferase</fullName>
        <ecNumber evidence="5">2.1.1.80</ecNumber>
    </recommendedName>
</protein>
<dbReference type="GO" id="GO:0032259">
    <property type="term" value="P:methylation"/>
    <property type="evidence" value="ECO:0007669"/>
    <property type="project" value="UniProtKB-KW"/>
</dbReference>
<evidence type="ECO:0000259" key="7">
    <source>
        <dbReference type="PROSITE" id="PS50123"/>
    </source>
</evidence>
<dbReference type="InterPro" id="IPR000780">
    <property type="entry name" value="CheR_MeTrfase"/>
</dbReference>
<feature type="binding site" evidence="6">
    <location>
        <position position="133"/>
    </location>
    <ligand>
        <name>S-adenosyl-L-methionine</name>
        <dbReference type="ChEBI" id="CHEBI:59789"/>
    </ligand>
</feature>
<dbReference type="InterPro" id="IPR022641">
    <property type="entry name" value="CheR_N"/>
</dbReference>
<evidence type="ECO:0000256" key="3">
    <source>
        <dbReference type="ARBA" id="ARBA00022679"/>
    </source>
</evidence>
<name>A0A518REB9_9SPHN</name>
<proteinExistence type="predicted"/>
<dbReference type="InterPro" id="IPR036804">
    <property type="entry name" value="CheR_N_sf"/>
</dbReference>
<dbReference type="PRINTS" id="PR00996">
    <property type="entry name" value="CHERMTFRASE"/>
</dbReference>
<dbReference type="PROSITE" id="PS50123">
    <property type="entry name" value="CHER"/>
    <property type="match status" value="1"/>
</dbReference>
<keyword evidence="9" id="KW-1185">Reference proteome</keyword>
<dbReference type="PANTHER" id="PTHR24422:SF19">
    <property type="entry name" value="CHEMOTAXIS PROTEIN METHYLTRANSFERASE"/>
    <property type="match status" value="1"/>
</dbReference>
<dbReference type="InterPro" id="IPR026024">
    <property type="entry name" value="Chemotaxis_MeTrfase_CheR"/>
</dbReference>
<evidence type="ECO:0000256" key="1">
    <source>
        <dbReference type="ARBA" id="ARBA00001541"/>
    </source>
</evidence>
<dbReference type="EC" id="2.1.1.80" evidence="5"/>
<dbReference type="SUPFAM" id="SSF53335">
    <property type="entry name" value="S-adenosyl-L-methionine-dependent methyltransferases"/>
    <property type="match status" value="1"/>
</dbReference>
<dbReference type="InterPro" id="IPR050903">
    <property type="entry name" value="Bact_Chemotaxis_MeTrfase"/>
</dbReference>
<dbReference type="OrthoDB" id="9816309at2"/>
<reference evidence="8 9" key="1">
    <citation type="submission" date="2019-07" db="EMBL/GenBank/DDBJ databases">
        <title>Sphingomonas alkalisoli sp. nov., isolated from rhizosphere soil of Suaedae salsa.</title>
        <authorList>
            <person name="Zhang H."/>
            <person name="Xu L."/>
            <person name="Zhang J.-X."/>
            <person name="Sun J.-Q."/>
        </authorList>
    </citation>
    <scope>NUCLEOTIDE SEQUENCE [LARGE SCALE GENOMIC DNA]</scope>
    <source>
        <strain evidence="8 9">XS-10</strain>
    </source>
</reference>
<evidence type="ECO:0000313" key="9">
    <source>
        <dbReference type="Proteomes" id="UP000318055"/>
    </source>
</evidence>
<feature type="binding site" evidence="6">
    <location>
        <position position="96"/>
    </location>
    <ligand>
        <name>S-adenosyl-L-methionine</name>
        <dbReference type="ChEBI" id="CHEBI:59789"/>
    </ligand>
</feature>
<evidence type="ECO:0000256" key="2">
    <source>
        <dbReference type="ARBA" id="ARBA00022603"/>
    </source>
</evidence>
<dbReference type="Gene3D" id="3.40.50.150">
    <property type="entry name" value="Vaccinia Virus protein VP39"/>
    <property type="match status" value="1"/>
</dbReference>
<dbReference type="SMART" id="SM00138">
    <property type="entry name" value="MeTrc"/>
    <property type="match status" value="1"/>
</dbReference>
<feature type="domain" description="CheR-type methyltransferase" evidence="7">
    <location>
        <begin position="15"/>
        <end position="291"/>
    </location>
</feature>
<dbReference type="AlphaFoldDB" id="A0A518REB9"/>
<dbReference type="PANTHER" id="PTHR24422">
    <property type="entry name" value="CHEMOTAXIS PROTEIN METHYLTRANSFERASE"/>
    <property type="match status" value="1"/>
</dbReference>
<feature type="binding site" evidence="6">
    <location>
        <begin position="234"/>
        <end position="235"/>
    </location>
    <ligand>
        <name>S-adenosyl-L-methionine</name>
        <dbReference type="ChEBI" id="CHEBI:59789"/>
    </ligand>
</feature>
<dbReference type="Proteomes" id="UP000318055">
    <property type="component" value="Chromosome"/>
</dbReference>
<evidence type="ECO:0000256" key="4">
    <source>
        <dbReference type="ARBA" id="ARBA00022691"/>
    </source>
</evidence>
<gene>
    <name evidence="8" type="ORF">FPZ54_06925</name>
</gene>
<dbReference type="GO" id="GO:0008983">
    <property type="term" value="F:protein-glutamate O-methyltransferase activity"/>
    <property type="evidence" value="ECO:0007669"/>
    <property type="project" value="UniProtKB-EC"/>
</dbReference>
<keyword evidence="2 5" id="KW-0489">Methyltransferase</keyword>
<dbReference type="Pfam" id="PF01739">
    <property type="entry name" value="CheR"/>
    <property type="match status" value="1"/>
</dbReference>
<evidence type="ECO:0000313" key="8">
    <source>
        <dbReference type="EMBL" id="QDX25779.1"/>
    </source>
</evidence>
<dbReference type="InterPro" id="IPR029063">
    <property type="entry name" value="SAM-dependent_MTases_sf"/>
</dbReference>
<feature type="binding site" evidence="6">
    <location>
        <begin position="217"/>
        <end position="218"/>
    </location>
    <ligand>
        <name>S-adenosyl-L-methionine</name>
        <dbReference type="ChEBI" id="CHEBI:59789"/>
    </ligand>
</feature>
<sequence length="293" mass="33048">MTTASLAPAPLNPLLSDGGPALGDNEFAAIARIMMTEARIHLPPTKKVLVHSRLSRRLREHRLASFKDYIAFAERDAEELRLLVTALTTNHTHFFRESHHFDHLRDVLLPQLKRDPARSPVRMWSAGCSSGEEVYTLAMTLLGTERSEAEWLRGRDLRLLATDISEPVVRAAAEGFYAEATADGVPEPYRRAWMVREGAGYRMADTARALVTAKVLNLFGEWPMKQRYDVIFCRNVMIYFDDTAKSELEARLVEMLKPGGFLYIGHSERLIGTAAERMRSRGNTIYQRTDGAA</sequence>
<dbReference type="KEGG" id="ssua:FPZ54_06925"/>
<accession>A0A518REB9</accession>
<keyword evidence="4 5" id="KW-0949">S-adenosyl-L-methionine</keyword>
<dbReference type="InterPro" id="IPR022642">
    <property type="entry name" value="CheR_C"/>
</dbReference>